<organism evidence="5 6">
    <name type="scientific">Phytophthora fragariaefolia</name>
    <dbReference type="NCBI Taxonomy" id="1490495"/>
    <lineage>
        <taxon>Eukaryota</taxon>
        <taxon>Sar</taxon>
        <taxon>Stramenopiles</taxon>
        <taxon>Oomycota</taxon>
        <taxon>Peronosporomycetes</taxon>
        <taxon>Peronosporales</taxon>
        <taxon>Peronosporaceae</taxon>
        <taxon>Phytophthora</taxon>
    </lineage>
</organism>
<reference evidence="5" key="1">
    <citation type="submission" date="2023-04" db="EMBL/GenBank/DDBJ databases">
        <title>Phytophthora fragariaefolia NBRC 109709.</title>
        <authorList>
            <person name="Ichikawa N."/>
            <person name="Sato H."/>
            <person name="Tonouchi N."/>
        </authorList>
    </citation>
    <scope>NUCLEOTIDE SEQUENCE</scope>
    <source>
        <strain evidence="5">NBRC 109709</strain>
    </source>
</reference>
<evidence type="ECO:0000256" key="2">
    <source>
        <dbReference type="ARBA" id="ARBA00004613"/>
    </source>
</evidence>
<evidence type="ECO:0000256" key="3">
    <source>
        <dbReference type="ARBA" id="ARBA00022525"/>
    </source>
</evidence>
<proteinExistence type="predicted"/>
<evidence type="ECO:0000313" key="6">
    <source>
        <dbReference type="Proteomes" id="UP001165121"/>
    </source>
</evidence>
<protein>
    <submittedName>
        <fullName evidence="5">Unnamed protein product</fullName>
    </submittedName>
</protein>
<sequence>MDQIFCAVDGVVFEVDINKRASVSALKKAIKNEKKNKLEKVDADDLQLFLAKKDKGRGAWLTEEEVLSGVSDTADLKLLKSARAEIGDVGLSEDDVRLQVSKEDVVALKGPVHVLVVVPEQYSPLVPTVPVRTRAREESKQEESPVKRHKGIGSKWEWKQEEEPIYCLENDRMFFVNRETATEQLLKIHKNNYTRAVNKGGMTWEIPLVDNIFGLGKSTFGQEYIRRCNQKWDNLSDKREGEFLDLG</sequence>
<gene>
    <name evidence="5" type="ORF">Pfra01_002285500</name>
</gene>
<evidence type="ECO:0000313" key="5">
    <source>
        <dbReference type="EMBL" id="GMF54666.1"/>
    </source>
</evidence>
<keyword evidence="6" id="KW-1185">Reference proteome</keyword>
<keyword evidence="3" id="KW-0964">Secreted</keyword>
<dbReference type="AlphaFoldDB" id="A0A9W6Y7N7"/>
<dbReference type="EMBL" id="BSXT01003565">
    <property type="protein sequence ID" value="GMF54666.1"/>
    <property type="molecule type" value="Genomic_DNA"/>
</dbReference>
<dbReference type="OrthoDB" id="92405at2759"/>
<dbReference type="InterPro" id="IPR045379">
    <property type="entry name" value="Crinkler_N"/>
</dbReference>
<feature type="domain" description="Crinkler effector protein N-terminal" evidence="4">
    <location>
        <begin position="4"/>
        <end position="117"/>
    </location>
</feature>
<comment type="subcellular location">
    <subcellularLocation>
        <location evidence="1">Host cell</location>
    </subcellularLocation>
    <subcellularLocation>
        <location evidence="2">Secreted</location>
    </subcellularLocation>
</comment>
<evidence type="ECO:0000256" key="1">
    <source>
        <dbReference type="ARBA" id="ARBA00004340"/>
    </source>
</evidence>
<name>A0A9W6Y7N7_9STRA</name>
<dbReference type="GO" id="GO:0005576">
    <property type="term" value="C:extracellular region"/>
    <property type="evidence" value="ECO:0007669"/>
    <property type="project" value="UniProtKB-SubCell"/>
</dbReference>
<comment type="caution">
    <text evidence="5">The sequence shown here is derived from an EMBL/GenBank/DDBJ whole genome shotgun (WGS) entry which is preliminary data.</text>
</comment>
<evidence type="ECO:0000259" key="4">
    <source>
        <dbReference type="Pfam" id="PF20147"/>
    </source>
</evidence>
<dbReference type="GO" id="GO:0043657">
    <property type="term" value="C:host cell"/>
    <property type="evidence" value="ECO:0007669"/>
    <property type="project" value="UniProtKB-SubCell"/>
</dbReference>
<dbReference type="Pfam" id="PF20147">
    <property type="entry name" value="Crinkler"/>
    <property type="match status" value="1"/>
</dbReference>
<accession>A0A9W6Y7N7</accession>
<dbReference type="Proteomes" id="UP001165121">
    <property type="component" value="Unassembled WGS sequence"/>
</dbReference>